<evidence type="ECO:0000313" key="3">
    <source>
        <dbReference type="EMBL" id="MBA2226363.1"/>
    </source>
</evidence>
<gene>
    <name evidence="3" type="ORF">H0921_09350</name>
</gene>
<feature type="compositionally biased region" description="Polar residues" evidence="1">
    <location>
        <begin position="96"/>
        <end position="105"/>
    </location>
</feature>
<dbReference type="InterPro" id="IPR000253">
    <property type="entry name" value="FHA_dom"/>
</dbReference>
<dbReference type="Proteomes" id="UP000542342">
    <property type="component" value="Unassembled WGS sequence"/>
</dbReference>
<evidence type="ECO:0000256" key="1">
    <source>
        <dbReference type="SAM" id="MobiDB-lite"/>
    </source>
</evidence>
<dbReference type="CDD" id="cd00060">
    <property type="entry name" value="FHA"/>
    <property type="match status" value="1"/>
</dbReference>
<keyword evidence="4" id="KW-1185">Reference proteome</keyword>
<dbReference type="SUPFAM" id="SSF49879">
    <property type="entry name" value="SMAD/FHA domain"/>
    <property type="match status" value="1"/>
</dbReference>
<dbReference type="InterPro" id="IPR050923">
    <property type="entry name" value="Cell_Proc_Reg/RNA_Proc"/>
</dbReference>
<accession>A0A7V8VE32</accession>
<sequence>MPLLLLALSEGSHIPIDKPILLVGRSDECDVVIPSRKVSRRHCVLVSRGHALLVRDLGSTNGIRINGVRITCELLQPGDLLQIAHFLYQLIHKTTEQPGETQQPNDFLPVPPEPRFLTS</sequence>
<dbReference type="AlphaFoldDB" id="A0A7V8VE32"/>
<dbReference type="PROSITE" id="PS50006">
    <property type="entry name" value="FHA_DOMAIN"/>
    <property type="match status" value="1"/>
</dbReference>
<dbReference type="EMBL" id="JACEFB010000005">
    <property type="protein sequence ID" value="MBA2226363.1"/>
    <property type="molecule type" value="Genomic_DNA"/>
</dbReference>
<proteinExistence type="predicted"/>
<dbReference type="PANTHER" id="PTHR23308">
    <property type="entry name" value="NUCLEAR INHIBITOR OF PROTEIN PHOSPHATASE-1"/>
    <property type="match status" value="1"/>
</dbReference>
<comment type="caution">
    <text evidence="3">The sequence shown here is derived from an EMBL/GenBank/DDBJ whole genome shotgun (WGS) entry which is preliminary data.</text>
</comment>
<dbReference type="Pfam" id="PF00498">
    <property type="entry name" value="FHA"/>
    <property type="match status" value="1"/>
</dbReference>
<feature type="compositionally biased region" description="Pro residues" evidence="1">
    <location>
        <begin position="109"/>
        <end position="119"/>
    </location>
</feature>
<dbReference type="Gene3D" id="2.60.200.20">
    <property type="match status" value="1"/>
</dbReference>
<name>A0A7V8VE32_9BACT</name>
<evidence type="ECO:0000313" key="4">
    <source>
        <dbReference type="Proteomes" id="UP000542342"/>
    </source>
</evidence>
<dbReference type="SMART" id="SM00240">
    <property type="entry name" value="FHA"/>
    <property type="match status" value="1"/>
</dbReference>
<reference evidence="3 4" key="1">
    <citation type="submission" date="2020-07" db="EMBL/GenBank/DDBJ databases">
        <title>Thermogemmata thermophila gen. nov., sp. nov., a novel moderate thermophilic planctomycete from a Kamchatka hot spring.</title>
        <authorList>
            <person name="Elcheninov A.G."/>
            <person name="Podosokorskaya O.A."/>
            <person name="Kovaleva O.L."/>
            <person name="Novikov A."/>
            <person name="Bonch-Osmolovskaya E.A."/>
            <person name="Toshchakov S.V."/>
            <person name="Kublanov I.V."/>
        </authorList>
    </citation>
    <scope>NUCLEOTIDE SEQUENCE [LARGE SCALE GENOMIC DNA]</scope>
    <source>
        <strain evidence="3 4">2918</strain>
    </source>
</reference>
<evidence type="ECO:0000259" key="2">
    <source>
        <dbReference type="PROSITE" id="PS50006"/>
    </source>
</evidence>
<feature type="domain" description="FHA" evidence="2">
    <location>
        <begin position="21"/>
        <end position="70"/>
    </location>
</feature>
<feature type="region of interest" description="Disordered" evidence="1">
    <location>
        <begin position="95"/>
        <end position="119"/>
    </location>
</feature>
<dbReference type="InterPro" id="IPR008984">
    <property type="entry name" value="SMAD_FHA_dom_sf"/>
</dbReference>
<dbReference type="RefSeq" id="WP_194537794.1">
    <property type="nucleotide sequence ID" value="NZ_JACEFB010000005.1"/>
</dbReference>
<protein>
    <submittedName>
        <fullName evidence="3">FHA domain-containing protein</fullName>
    </submittedName>
</protein>
<organism evidence="3 4">
    <name type="scientific">Thermogemmata fonticola</name>
    <dbReference type="NCBI Taxonomy" id="2755323"/>
    <lineage>
        <taxon>Bacteria</taxon>
        <taxon>Pseudomonadati</taxon>
        <taxon>Planctomycetota</taxon>
        <taxon>Planctomycetia</taxon>
        <taxon>Gemmatales</taxon>
        <taxon>Gemmataceae</taxon>
        <taxon>Thermogemmata</taxon>
    </lineage>
</organism>